<dbReference type="AlphaFoldDB" id="A0AAE9L5D2"/>
<evidence type="ECO:0000256" key="7">
    <source>
        <dbReference type="ARBA" id="ARBA00022840"/>
    </source>
</evidence>
<reference evidence="12 14" key="1">
    <citation type="submission" date="2019-05" db="EMBL/GenBank/DDBJ databases">
        <title>Whole genome sequence analysis of Cupriavidus campinensis S14E4C strain.</title>
        <authorList>
            <person name="Abbaszade G."/>
            <person name="Szabo A."/>
            <person name="Toumi M."/>
            <person name="Toth E."/>
        </authorList>
    </citation>
    <scope>NUCLEOTIDE SEQUENCE [LARGE SCALE GENOMIC DNA]</scope>
    <source>
        <strain evidence="12 14">S14E4C</strain>
    </source>
</reference>
<dbReference type="Gene3D" id="3.30.450.20">
    <property type="entry name" value="PAS domain"/>
    <property type="match status" value="1"/>
</dbReference>
<dbReference type="Proteomes" id="UP000318943">
    <property type="component" value="Unassembled WGS sequence"/>
</dbReference>
<reference evidence="13" key="3">
    <citation type="submission" date="2022-05" db="EMBL/GenBank/DDBJ databases">
        <authorList>
            <person name="Kunte H.-J."/>
        </authorList>
    </citation>
    <scope>NUCLEOTIDE SEQUENCE</scope>
    <source>
        <strain evidence="13">G5</strain>
    </source>
</reference>
<dbReference type="NCBIfam" id="TIGR00229">
    <property type="entry name" value="sensory_box"/>
    <property type="match status" value="1"/>
</dbReference>
<sequence>MPHALEVPPQTVDKWQDIVNLLAEIMSVPSALIMRAKAPNIEVLVSSHSAGNPYEAAETAPLDTGLYCETVMETRQPLLVPDAIADVDWNANPDIKLGMISYMGLPISWPDGEVFGTICVLDRKKNAYSDQFLRLLAMCRDILQADLNMLMALSGQLAESQARIRRLVDSDIIGIFLWEVETQVIVEANDAFLRLVGYDREDLRSRGMRWTAMTPPDWLEVDLRDRLPVLKRSGHLQPFEKEYFRKDGSRVPVMMGVARFEDGGKQGVAFVLDLTERKLAEAEARESERRYRETQNALAHVNRVTTMGQLTASISHELKQPIGACAMNASAGLRWLGAVPPNLEEARLAFERINKDARQASDMMSHIRDLFKNAPLQKEGVQINEAIREVISLTRGEVVQHGVAVQMQLAEDLPPVKGDRVQLQQALLNLIMNAVEAMSTVEDGPRELTVRTAADADHTVVVTVRDSGPGVPPEHAARLFEPFCTTKSSGMGMGLTICRSIIQAHGGTLELCENEARGAVFQFTVPTLDA</sequence>
<dbReference type="Pfam" id="PF13426">
    <property type="entry name" value="PAS_9"/>
    <property type="match status" value="1"/>
</dbReference>
<dbReference type="GO" id="GO:0042802">
    <property type="term" value="F:identical protein binding"/>
    <property type="evidence" value="ECO:0007669"/>
    <property type="project" value="UniProtKB-ARBA"/>
</dbReference>
<dbReference type="SUPFAM" id="SSF47384">
    <property type="entry name" value="Homodimeric domain of signal transducing histidine kinase"/>
    <property type="match status" value="1"/>
</dbReference>
<dbReference type="InterPro" id="IPR003018">
    <property type="entry name" value="GAF"/>
</dbReference>
<reference evidence="13" key="2">
    <citation type="journal article" date="2022" name="Microbiol. Resour. Announc.">
        <title>Genome Sequence of Cupriavidus campinensis Strain G5, a Member of a Bacterial Consortium Capable of Polyethylene Degradation.</title>
        <authorList>
            <person name="Schneider B."/>
            <person name="Pfeiffer F."/>
            <person name="Dyall-Smith M."/>
            <person name="Kunte H.J."/>
        </authorList>
    </citation>
    <scope>NUCLEOTIDE SEQUENCE</scope>
    <source>
        <strain evidence="13">G5</strain>
    </source>
</reference>
<keyword evidence="8" id="KW-0902">Two-component regulatory system</keyword>
<dbReference type="Proteomes" id="UP001056132">
    <property type="component" value="Chromosome 2"/>
</dbReference>
<evidence type="ECO:0000259" key="9">
    <source>
        <dbReference type="PROSITE" id="PS50109"/>
    </source>
</evidence>
<organism evidence="13 15">
    <name type="scientific">Cupriavidus campinensis</name>
    <dbReference type="NCBI Taxonomy" id="151783"/>
    <lineage>
        <taxon>Bacteria</taxon>
        <taxon>Pseudomonadati</taxon>
        <taxon>Pseudomonadota</taxon>
        <taxon>Betaproteobacteria</taxon>
        <taxon>Burkholderiales</taxon>
        <taxon>Burkholderiaceae</taxon>
        <taxon>Cupriavidus</taxon>
    </lineage>
</organism>
<dbReference type="InterPro" id="IPR000700">
    <property type="entry name" value="PAS-assoc_C"/>
</dbReference>
<evidence type="ECO:0000256" key="1">
    <source>
        <dbReference type="ARBA" id="ARBA00000085"/>
    </source>
</evidence>
<dbReference type="Pfam" id="PF02518">
    <property type="entry name" value="HATPase_c"/>
    <property type="match status" value="1"/>
</dbReference>
<evidence type="ECO:0000256" key="2">
    <source>
        <dbReference type="ARBA" id="ARBA00012438"/>
    </source>
</evidence>
<dbReference type="PROSITE" id="PS50113">
    <property type="entry name" value="PAC"/>
    <property type="match status" value="1"/>
</dbReference>
<dbReference type="Gene3D" id="1.10.287.130">
    <property type="match status" value="1"/>
</dbReference>
<dbReference type="EMBL" id="VCIZ01000008">
    <property type="protein sequence ID" value="TSP11833.1"/>
    <property type="molecule type" value="Genomic_DNA"/>
</dbReference>
<dbReference type="PROSITE" id="PS50112">
    <property type="entry name" value="PAS"/>
    <property type="match status" value="1"/>
</dbReference>
<keyword evidence="5" id="KW-0547">Nucleotide-binding</keyword>
<keyword evidence="6" id="KW-0418">Kinase</keyword>
<dbReference type="InterPro" id="IPR003661">
    <property type="entry name" value="HisK_dim/P_dom"/>
</dbReference>
<keyword evidence="3" id="KW-0597">Phosphoprotein</keyword>
<evidence type="ECO:0000259" key="10">
    <source>
        <dbReference type="PROSITE" id="PS50112"/>
    </source>
</evidence>
<evidence type="ECO:0000313" key="15">
    <source>
        <dbReference type="Proteomes" id="UP001056132"/>
    </source>
</evidence>
<dbReference type="GO" id="GO:0005524">
    <property type="term" value="F:ATP binding"/>
    <property type="evidence" value="ECO:0007669"/>
    <property type="project" value="UniProtKB-KW"/>
</dbReference>
<dbReference type="SMART" id="SM00091">
    <property type="entry name" value="PAS"/>
    <property type="match status" value="1"/>
</dbReference>
<dbReference type="InterPro" id="IPR004358">
    <property type="entry name" value="Sig_transdc_His_kin-like_C"/>
</dbReference>
<evidence type="ECO:0000256" key="8">
    <source>
        <dbReference type="ARBA" id="ARBA00023012"/>
    </source>
</evidence>
<dbReference type="InterPro" id="IPR003594">
    <property type="entry name" value="HATPase_dom"/>
</dbReference>
<dbReference type="Pfam" id="PF01590">
    <property type="entry name" value="GAF"/>
    <property type="match status" value="1"/>
</dbReference>
<accession>A0AAE9L5D2</accession>
<dbReference type="SMART" id="SM00388">
    <property type="entry name" value="HisKA"/>
    <property type="match status" value="1"/>
</dbReference>
<dbReference type="RefSeq" id="WP_144198490.1">
    <property type="nucleotide sequence ID" value="NZ_CAJPVH010000020.1"/>
</dbReference>
<dbReference type="PANTHER" id="PTHR43065:SF10">
    <property type="entry name" value="PEROXIDE STRESS-ACTIVATED HISTIDINE KINASE MAK3"/>
    <property type="match status" value="1"/>
</dbReference>
<dbReference type="InterPro" id="IPR029016">
    <property type="entry name" value="GAF-like_dom_sf"/>
</dbReference>
<dbReference type="SUPFAM" id="SSF55874">
    <property type="entry name" value="ATPase domain of HSP90 chaperone/DNA topoisomerase II/histidine kinase"/>
    <property type="match status" value="1"/>
</dbReference>
<dbReference type="PRINTS" id="PR00344">
    <property type="entry name" value="BCTRLSENSOR"/>
</dbReference>
<feature type="domain" description="Histidine kinase" evidence="9">
    <location>
        <begin position="313"/>
        <end position="529"/>
    </location>
</feature>
<dbReference type="FunFam" id="3.30.565.10:FF:000042">
    <property type="entry name" value="Two-component sensor histidine kinase KdpD"/>
    <property type="match status" value="1"/>
</dbReference>
<dbReference type="PROSITE" id="PS50109">
    <property type="entry name" value="HIS_KIN"/>
    <property type="match status" value="1"/>
</dbReference>
<protein>
    <recommendedName>
        <fullName evidence="2">histidine kinase</fullName>
        <ecNumber evidence="2">2.7.13.3</ecNumber>
    </recommendedName>
</protein>
<dbReference type="EC" id="2.7.13.3" evidence="2"/>
<dbReference type="Gene3D" id="3.30.450.40">
    <property type="match status" value="1"/>
</dbReference>
<dbReference type="InterPro" id="IPR035965">
    <property type="entry name" value="PAS-like_dom_sf"/>
</dbReference>
<feature type="domain" description="PAS" evidence="10">
    <location>
        <begin position="160"/>
        <end position="217"/>
    </location>
</feature>
<feature type="domain" description="PAC" evidence="11">
    <location>
        <begin position="237"/>
        <end position="286"/>
    </location>
</feature>
<evidence type="ECO:0000256" key="6">
    <source>
        <dbReference type="ARBA" id="ARBA00022777"/>
    </source>
</evidence>
<dbReference type="InterPro" id="IPR036890">
    <property type="entry name" value="HATPase_C_sf"/>
</dbReference>
<evidence type="ECO:0000313" key="12">
    <source>
        <dbReference type="EMBL" id="TSP11833.1"/>
    </source>
</evidence>
<dbReference type="SMART" id="SM00065">
    <property type="entry name" value="GAF"/>
    <property type="match status" value="1"/>
</dbReference>
<evidence type="ECO:0000256" key="5">
    <source>
        <dbReference type="ARBA" id="ARBA00022741"/>
    </source>
</evidence>
<dbReference type="Pfam" id="PF00512">
    <property type="entry name" value="HisKA"/>
    <property type="match status" value="1"/>
</dbReference>
<evidence type="ECO:0000313" key="13">
    <source>
        <dbReference type="EMBL" id="URF07541.1"/>
    </source>
</evidence>
<evidence type="ECO:0000313" key="14">
    <source>
        <dbReference type="Proteomes" id="UP000318943"/>
    </source>
</evidence>
<dbReference type="SUPFAM" id="SSF55781">
    <property type="entry name" value="GAF domain-like"/>
    <property type="match status" value="1"/>
</dbReference>
<comment type="catalytic activity">
    <reaction evidence="1">
        <text>ATP + protein L-histidine = ADP + protein N-phospho-L-histidine.</text>
        <dbReference type="EC" id="2.7.13.3"/>
    </reaction>
</comment>
<dbReference type="CDD" id="cd00082">
    <property type="entry name" value="HisKA"/>
    <property type="match status" value="1"/>
</dbReference>
<dbReference type="SUPFAM" id="SSF55785">
    <property type="entry name" value="PYP-like sensor domain (PAS domain)"/>
    <property type="match status" value="1"/>
</dbReference>
<evidence type="ECO:0000256" key="4">
    <source>
        <dbReference type="ARBA" id="ARBA00022679"/>
    </source>
</evidence>
<keyword evidence="4" id="KW-0808">Transferase</keyword>
<gene>
    <name evidence="12" type="ORF">FGG12_14940</name>
    <name evidence="13" type="ORF">M5D45_20295</name>
</gene>
<dbReference type="CDD" id="cd00130">
    <property type="entry name" value="PAS"/>
    <property type="match status" value="1"/>
</dbReference>
<keyword evidence="14" id="KW-1185">Reference proteome</keyword>
<evidence type="ECO:0000259" key="11">
    <source>
        <dbReference type="PROSITE" id="PS50113"/>
    </source>
</evidence>
<dbReference type="KEGG" id="ccam:M5D45_20295"/>
<name>A0AAE9L5D2_9BURK</name>
<evidence type="ECO:0000256" key="3">
    <source>
        <dbReference type="ARBA" id="ARBA00022553"/>
    </source>
</evidence>
<dbReference type="InterPro" id="IPR000014">
    <property type="entry name" value="PAS"/>
</dbReference>
<proteinExistence type="predicted"/>
<dbReference type="Gene3D" id="3.30.565.10">
    <property type="entry name" value="Histidine kinase-like ATPase, C-terminal domain"/>
    <property type="match status" value="1"/>
</dbReference>
<keyword evidence="7 13" id="KW-0067">ATP-binding</keyword>
<dbReference type="InterPro" id="IPR036097">
    <property type="entry name" value="HisK_dim/P_sf"/>
</dbReference>
<dbReference type="PANTHER" id="PTHR43065">
    <property type="entry name" value="SENSOR HISTIDINE KINASE"/>
    <property type="match status" value="1"/>
</dbReference>
<dbReference type="InterPro" id="IPR005467">
    <property type="entry name" value="His_kinase_dom"/>
</dbReference>
<dbReference type="EMBL" id="CP097331">
    <property type="protein sequence ID" value="URF07541.1"/>
    <property type="molecule type" value="Genomic_DNA"/>
</dbReference>
<dbReference type="SMART" id="SM00387">
    <property type="entry name" value="HATPase_c"/>
    <property type="match status" value="1"/>
</dbReference>
<dbReference type="GO" id="GO:0000155">
    <property type="term" value="F:phosphorelay sensor kinase activity"/>
    <property type="evidence" value="ECO:0007669"/>
    <property type="project" value="InterPro"/>
</dbReference>